<proteinExistence type="predicted"/>
<dbReference type="AlphaFoldDB" id="K9WHX9"/>
<name>K9WHX9_9CYAN</name>
<dbReference type="RefSeq" id="WP_015184151.1">
    <property type="nucleotide sequence ID" value="NC_019738.1"/>
</dbReference>
<organism evidence="1 2">
    <name type="scientific">Allocoleopsis franciscana PCC 7113</name>
    <dbReference type="NCBI Taxonomy" id="1173027"/>
    <lineage>
        <taxon>Bacteria</taxon>
        <taxon>Bacillati</taxon>
        <taxon>Cyanobacteriota</taxon>
        <taxon>Cyanophyceae</taxon>
        <taxon>Coleofasciculales</taxon>
        <taxon>Coleofasciculaceae</taxon>
        <taxon>Allocoleopsis</taxon>
        <taxon>Allocoleopsis franciscana</taxon>
    </lineage>
</organism>
<protein>
    <submittedName>
        <fullName evidence="1">Uncharacterized protein</fullName>
    </submittedName>
</protein>
<reference evidence="1 2" key="1">
    <citation type="submission" date="2012-06" db="EMBL/GenBank/DDBJ databases">
        <title>Finished chromosome of genome of Microcoleus sp. PCC 7113.</title>
        <authorList>
            <consortium name="US DOE Joint Genome Institute"/>
            <person name="Gugger M."/>
            <person name="Coursin T."/>
            <person name="Rippka R."/>
            <person name="Tandeau De Marsac N."/>
            <person name="Huntemann M."/>
            <person name="Wei C.-L."/>
            <person name="Han J."/>
            <person name="Detter J.C."/>
            <person name="Han C."/>
            <person name="Tapia R."/>
            <person name="Chen A."/>
            <person name="Kyrpides N."/>
            <person name="Mavromatis K."/>
            <person name="Markowitz V."/>
            <person name="Szeto E."/>
            <person name="Ivanova N."/>
            <person name="Pagani I."/>
            <person name="Pati A."/>
            <person name="Goodwin L."/>
            <person name="Nordberg H.P."/>
            <person name="Cantor M.N."/>
            <person name="Hua S.X."/>
            <person name="Woyke T."/>
            <person name="Kerfeld C.A."/>
        </authorList>
    </citation>
    <scope>NUCLEOTIDE SEQUENCE [LARGE SCALE GENOMIC DNA]</scope>
    <source>
        <strain evidence="1 2">PCC 7113</strain>
    </source>
</reference>
<dbReference type="OrthoDB" id="9998937at2"/>
<evidence type="ECO:0000313" key="2">
    <source>
        <dbReference type="Proteomes" id="UP000010471"/>
    </source>
</evidence>
<sequence length="99" mass="11144">MQILHAITQTDSGYTLKVWEPAAITKDRVRPFLWEMNLSAATTDEFEFILEQINLLHTYHTETSGIIPLSSHDVNRIDIGNPLSESMESAECTTSCLCT</sequence>
<dbReference type="KEGG" id="mic:Mic7113_4317"/>
<dbReference type="EMBL" id="CP003630">
    <property type="protein sequence ID" value="AFZ20015.1"/>
    <property type="molecule type" value="Genomic_DNA"/>
</dbReference>
<keyword evidence="2" id="KW-1185">Reference proteome</keyword>
<dbReference type="HOGENOM" id="CLU_2317129_0_0_3"/>
<evidence type="ECO:0000313" key="1">
    <source>
        <dbReference type="EMBL" id="AFZ20015.1"/>
    </source>
</evidence>
<dbReference type="Proteomes" id="UP000010471">
    <property type="component" value="Chromosome"/>
</dbReference>
<gene>
    <name evidence="1" type="ORF">Mic7113_4317</name>
</gene>
<accession>K9WHX9</accession>